<reference evidence="1 2" key="1">
    <citation type="submission" date="2018-06" db="EMBL/GenBank/DDBJ databases">
        <title>Whole genome sequencing of Candida tropicalis (genome annotated by CSBL at Korea University).</title>
        <authorList>
            <person name="Ahn J."/>
        </authorList>
    </citation>
    <scope>NUCLEOTIDE SEQUENCE [LARGE SCALE GENOMIC DNA]</scope>
    <source>
        <strain evidence="1 2">ATCC 20962</strain>
    </source>
</reference>
<dbReference type="Proteomes" id="UP000253472">
    <property type="component" value="Unassembled WGS sequence"/>
</dbReference>
<gene>
    <name evidence="1" type="ORF">Cantr_08934</name>
</gene>
<comment type="caution">
    <text evidence="1">The sequence shown here is derived from an EMBL/GenBank/DDBJ whole genome shotgun (WGS) entry which is preliminary data.</text>
</comment>
<dbReference type="AlphaFoldDB" id="A0A367Y9Q2"/>
<organism evidence="1 2">
    <name type="scientific">Candida viswanathii</name>
    <dbReference type="NCBI Taxonomy" id="5486"/>
    <lineage>
        <taxon>Eukaryota</taxon>
        <taxon>Fungi</taxon>
        <taxon>Dikarya</taxon>
        <taxon>Ascomycota</taxon>
        <taxon>Saccharomycotina</taxon>
        <taxon>Pichiomycetes</taxon>
        <taxon>Debaryomycetaceae</taxon>
        <taxon>Candida/Lodderomyces clade</taxon>
        <taxon>Candida</taxon>
    </lineage>
</organism>
<sequence length="87" mass="9941">MEYGYLETMSKFVDLKPRGYELRGPLSESQLSTLMRVLKKGDSRSMHLERSSRKYSTLKCLEQVKSKLDFLEIYPVSMCCDSCGGSS</sequence>
<name>A0A367Y9Q2_9ASCO</name>
<keyword evidence="2" id="KW-1185">Reference proteome</keyword>
<dbReference type="EMBL" id="QLNQ01000025">
    <property type="protein sequence ID" value="RCK62547.1"/>
    <property type="molecule type" value="Genomic_DNA"/>
</dbReference>
<evidence type="ECO:0000313" key="2">
    <source>
        <dbReference type="Proteomes" id="UP000253472"/>
    </source>
</evidence>
<proteinExistence type="predicted"/>
<protein>
    <submittedName>
        <fullName evidence="1">Uncharacterized protein</fullName>
    </submittedName>
</protein>
<evidence type="ECO:0000313" key="1">
    <source>
        <dbReference type="EMBL" id="RCK62547.1"/>
    </source>
</evidence>
<accession>A0A367Y9Q2</accession>